<dbReference type="AlphaFoldDB" id="A0A6I4VUW8"/>
<dbReference type="EMBL" id="WUUL01000001">
    <property type="protein sequence ID" value="MXQ52294.1"/>
    <property type="molecule type" value="Genomic_DNA"/>
</dbReference>
<comment type="caution">
    <text evidence="1">The sequence shown here is derived from an EMBL/GenBank/DDBJ whole genome shotgun (WGS) entry which is preliminary data.</text>
</comment>
<reference evidence="1 2" key="1">
    <citation type="submission" date="2019-12" db="EMBL/GenBank/DDBJ databases">
        <title>Whole-genome analyses of novel actinobacteria.</title>
        <authorList>
            <person name="Sahin N."/>
            <person name="Saygin H."/>
        </authorList>
    </citation>
    <scope>NUCLEOTIDE SEQUENCE [LARGE SCALE GENOMIC DNA]</scope>
    <source>
        <strain evidence="1 2">KC615</strain>
    </source>
</reference>
<evidence type="ECO:0000313" key="2">
    <source>
        <dbReference type="Proteomes" id="UP000430692"/>
    </source>
</evidence>
<protein>
    <submittedName>
        <fullName evidence="1">Uncharacterized protein</fullName>
    </submittedName>
</protein>
<accession>A0A6I4VUW8</accession>
<proteinExistence type="predicted"/>
<name>A0A6I4VUW8_9BACL</name>
<sequence length="119" mass="13923">MDQVLLLILNHQRPIIFAMEAYEKKKKITQKSFHEALTSITSAVDAFVSMAEELLSQNPPKVHNQVSLGTIRDRLDWMKDLYSKILEHTPNRFKSLVQEMKHYELVVNRLSCWLPQENS</sequence>
<evidence type="ECO:0000313" key="1">
    <source>
        <dbReference type="EMBL" id="MXQ52294.1"/>
    </source>
</evidence>
<organism evidence="1 2">
    <name type="scientific">Shimazuella alba</name>
    <dbReference type="NCBI Taxonomy" id="2690964"/>
    <lineage>
        <taxon>Bacteria</taxon>
        <taxon>Bacillati</taxon>
        <taxon>Bacillota</taxon>
        <taxon>Bacilli</taxon>
        <taxon>Bacillales</taxon>
        <taxon>Thermoactinomycetaceae</taxon>
        <taxon>Shimazuella</taxon>
    </lineage>
</organism>
<keyword evidence="2" id="KW-1185">Reference proteome</keyword>
<dbReference type="Proteomes" id="UP000430692">
    <property type="component" value="Unassembled WGS sequence"/>
</dbReference>
<gene>
    <name evidence="1" type="ORF">GSM42_00710</name>
</gene>
<dbReference type="RefSeq" id="WP_160799334.1">
    <property type="nucleotide sequence ID" value="NZ_WUUL01000001.1"/>
</dbReference>